<evidence type="ECO:0000313" key="3">
    <source>
        <dbReference type="Proteomes" id="UP000236291"/>
    </source>
</evidence>
<reference evidence="2 3" key="1">
    <citation type="journal article" date="2014" name="Am. J. Bot.">
        <title>Genome assembly and annotation for red clover (Trifolium pratense; Fabaceae).</title>
        <authorList>
            <person name="Istvanek J."/>
            <person name="Jaros M."/>
            <person name="Krenek A."/>
            <person name="Repkova J."/>
        </authorList>
    </citation>
    <scope>NUCLEOTIDE SEQUENCE [LARGE SCALE GENOMIC DNA]</scope>
    <source>
        <strain evidence="3">cv. Tatra</strain>
        <tissue evidence="2">Young leaves</tissue>
    </source>
</reference>
<feature type="non-terminal residue" evidence="2">
    <location>
        <position position="24"/>
    </location>
</feature>
<evidence type="ECO:0000256" key="1">
    <source>
        <dbReference type="SAM" id="MobiDB-lite"/>
    </source>
</evidence>
<accession>A0A2K3KRI8</accession>
<evidence type="ECO:0000313" key="2">
    <source>
        <dbReference type="EMBL" id="PNX68896.1"/>
    </source>
</evidence>
<protein>
    <submittedName>
        <fullName evidence="2">Uncharacterized protein</fullName>
    </submittedName>
</protein>
<name>A0A2K3KRI8_TRIPR</name>
<gene>
    <name evidence="2" type="ORF">L195_g064190</name>
</gene>
<dbReference type="Proteomes" id="UP000236291">
    <property type="component" value="Unassembled WGS sequence"/>
</dbReference>
<comment type="caution">
    <text evidence="2">The sequence shown here is derived from an EMBL/GenBank/DDBJ whole genome shotgun (WGS) entry which is preliminary data.</text>
</comment>
<feature type="region of interest" description="Disordered" evidence="1">
    <location>
        <begin position="1"/>
        <end position="24"/>
    </location>
</feature>
<dbReference type="EMBL" id="ASHM01236772">
    <property type="protein sequence ID" value="PNX68896.1"/>
    <property type="molecule type" value="Genomic_DNA"/>
</dbReference>
<reference evidence="2 3" key="2">
    <citation type="journal article" date="2017" name="Front. Plant Sci.">
        <title>Gene Classification and Mining of Molecular Markers Useful in Red Clover (Trifolium pratense) Breeding.</title>
        <authorList>
            <person name="Istvanek J."/>
            <person name="Dluhosova J."/>
            <person name="Dluhos P."/>
            <person name="Patkova L."/>
            <person name="Nedelnik J."/>
            <person name="Repkova J."/>
        </authorList>
    </citation>
    <scope>NUCLEOTIDE SEQUENCE [LARGE SCALE GENOMIC DNA]</scope>
    <source>
        <strain evidence="3">cv. Tatra</strain>
        <tissue evidence="2">Young leaves</tissue>
    </source>
</reference>
<sequence length="24" mass="2652">MKQYVKRGNAPRAEAAETSNTEEA</sequence>
<organism evidence="2 3">
    <name type="scientific">Trifolium pratense</name>
    <name type="common">Red clover</name>
    <dbReference type="NCBI Taxonomy" id="57577"/>
    <lineage>
        <taxon>Eukaryota</taxon>
        <taxon>Viridiplantae</taxon>
        <taxon>Streptophyta</taxon>
        <taxon>Embryophyta</taxon>
        <taxon>Tracheophyta</taxon>
        <taxon>Spermatophyta</taxon>
        <taxon>Magnoliopsida</taxon>
        <taxon>eudicotyledons</taxon>
        <taxon>Gunneridae</taxon>
        <taxon>Pentapetalae</taxon>
        <taxon>rosids</taxon>
        <taxon>fabids</taxon>
        <taxon>Fabales</taxon>
        <taxon>Fabaceae</taxon>
        <taxon>Papilionoideae</taxon>
        <taxon>50 kb inversion clade</taxon>
        <taxon>NPAAA clade</taxon>
        <taxon>Hologalegina</taxon>
        <taxon>IRL clade</taxon>
        <taxon>Trifolieae</taxon>
        <taxon>Trifolium</taxon>
    </lineage>
</organism>
<dbReference type="AlphaFoldDB" id="A0A2K3KRI8"/>
<proteinExistence type="predicted"/>